<dbReference type="OrthoDB" id="1416380at2759"/>
<keyword evidence="5" id="KW-1185">Reference proteome</keyword>
<dbReference type="Pfam" id="PF00280">
    <property type="entry name" value="potato_inhibit"/>
    <property type="match status" value="1"/>
</dbReference>
<dbReference type="PANTHER" id="PTHR33091:SF29">
    <property type="entry name" value="SUBTILISIN INHIBITOR 1"/>
    <property type="match status" value="1"/>
</dbReference>
<dbReference type="GO" id="GO:0009611">
    <property type="term" value="P:response to wounding"/>
    <property type="evidence" value="ECO:0007669"/>
    <property type="project" value="InterPro"/>
</dbReference>
<proteinExistence type="inferred from homology"/>
<dbReference type="GO" id="GO:0004867">
    <property type="term" value="F:serine-type endopeptidase inhibitor activity"/>
    <property type="evidence" value="ECO:0007669"/>
    <property type="project" value="UniProtKB-KW"/>
</dbReference>
<protein>
    <submittedName>
        <fullName evidence="4">Subtilisin inhibitor CLSI-I</fullName>
    </submittedName>
</protein>
<sequence>MADDQSIQMPNNTPPYCNCQSYERRPPSGLYDHWPVGIAGIIKPNKTSWPELVGATVEEASRKILEDMPSAQIQLVLPPNYAVTQDLRFNRVRLFLDESQRVLWIPYIA</sequence>
<dbReference type="SUPFAM" id="SSF54654">
    <property type="entry name" value="CI-2 family of serine protease inhibitors"/>
    <property type="match status" value="1"/>
</dbReference>
<organism evidence="4 5">
    <name type="scientific">Senna tora</name>
    <dbReference type="NCBI Taxonomy" id="362788"/>
    <lineage>
        <taxon>Eukaryota</taxon>
        <taxon>Viridiplantae</taxon>
        <taxon>Streptophyta</taxon>
        <taxon>Embryophyta</taxon>
        <taxon>Tracheophyta</taxon>
        <taxon>Spermatophyta</taxon>
        <taxon>Magnoliopsida</taxon>
        <taxon>eudicotyledons</taxon>
        <taxon>Gunneridae</taxon>
        <taxon>Pentapetalae</taxon>
        <taxon>rosids</taxon>
        <taxon>fabids</taxon>
        <taxon>Fabales</taxon>
        <taxon>Fabaceae</taxon>
        <taxon>Caesalpinioideae</taxon>
        <taxon>Cassia clade</taxon>
        <taxon>Senna</taxon>
    </lineage>
</organism>
<dbReference type="AlphaFoldDB" id="A0A834TNQ9"/>
<comment type="similarity">
    <text evidence="1">Belongs to the protease inhibitor I13 (potato type I serine protease inhibitor) family.</text>
</comment>
<evidence type="ECO:0000256" key="2">
    <source>
        <dbReference type="ARBA" id="ARBA00022690"/>
    </source>
</evidence>
<evidence type="ECO:0000256" key="3">
    <source>
        <dbReference type="ARBA" id="ARBA00022900"/>
    </source>
</evidence>
<keyword evidence="3" id="KW-0722">Serine protease inhibitor</keyword>
<accession>A0A834TNQ9</accession>
<dbReference type="InterPro" id="IPR036354">
    <property type="entry name" value="Prot_inh_pot1_sf"/>
</dbReference>
<dbReference type="PROSITE" id="PS00285">
    <property type="entry name" value="POTATO_INHIBITOR"/>
    <property type="match status" value="1"/>
</dbReference>
<comment type="caution">
    <text evidence="4">The sequence shown here is derived from an EMBL/GenBank/DDBJ whole genome shotgun (WGS) entry which is preliminary data.</text>
</comment>
<gene>
    <name evidence="4" type="ORF">G2W53_016802</name>
</gene>
<evidence type="ECO:0000256" key="1">
    <source>
        <dbReference type="ARBA" id="ARBA00008210"/>
    </source>
</evidence>
<reference evidence="4" key="1">
    <citation type="submission" date="2020-09" db="EMBL/GenBank/DDBJ databases">
        <title>Genome-Enabled Discovery of Anthraquinone Biosynthesis in Senna tora.</title>
        <authorList>
            <person name="Kang S.-H."/>
            <person name="Pandey R.P."/>
            <person name="Lee C.-M."/>
            <person name="Sim J.-S."/>
            <person name="Jeong J.-T."/>
            <person name="Choi B.-S."/>
            <person name="Jung M."/>
            <person name="Ginzburg D."/>
            <person name="Zhao K."/>
            <person name="Won S.Y."/>
            <person name="Oh T.-J."/>
            <person name="Yu Y."/>
            <person name="Kim N.-H."/>
            <person name="Lee O.R."/>
            <person name="Lee T.-H."/>
            <person name="Bashyal P."/>
            <person name="Kim T.-S."/>
            <person name="Lee W.-H."/>
            <person name="Kawkins C."/>
            <person name="Kim C.-K."/>
            <person name="Kim J.S."/>
            <person name="Ahn B.O."/>
            <person name="Rhee S.Y."/>
            <person name="Sohng J.K."/>
        </authorList>
    </citation>
    <scope>NUCLEOTIDE SEQUENCE</scope>
    <source>
        <tissue evidence="4">Leaf</tissue>
    </source>
</reference>
<evidence type="ECO:0000313" key="4">
    <source>
        <dbReference type="EMBL" id="KAF7825638.1"/>
    </source>
</evidence>
<dbReference type="Gene3D" id="3.30.10.10">
    <property type="entry name" value="Trypsin Inhibitor V, subunit A"/>
    <property type="match status" value="1"/>
</dbReference>
<dbReference type="PRINTS" id="PR00292">
    <property type="entry name" value="POTATOINHBTR"/>
</dbReference>
<keyword evidence="2" id="KW-0646">Protease inhibitor</keyword>
<evidence type="ECO:0000313" key="5">
    <source>
        <dbReference type="Proteomes" id="UP000634136"/>
    </source>
</evidence>
<dbReference type="EMBL" id="JAAIUW010000006">
    <property type="protein sequence ID" value="KAF7825638.1"/>
    <property type="molecule type" value="Genomic_DNA"/>
</dbReference>
<dbReference type="Proteomes" id="UP000634136">
    <property type="component" value="Unassembled WGS sequence"/>
</dbReference>
<name>A0A834TNQ9_9FABA</name>
<dbReference type="PANTHER" id="PTHR33091">
    <property type="entry name" value="PROTEIN, PUTATIVE, EXPRESSED-RELATED"/>
    <property type="match status" value="1"/>
</dbReference>
<dbReference type="InterPro" id="IPR000864">
    <property type="entry name" value="Prot_inh_pot1"/>
</dbReference>